<dbReference type="PROSITE" id="PS50011">
    <property type="entry name" value="PROTEIN_KINASE_DOM"/>
    <property type="match status" value="2"/>
</dbReference>
<keyword evidence="2" id="KW-0808">Transferase</keyword>
<dbReference type="Gene3D" id="3.30.200.20">
    <property type="entry name" value="Phosphorylase Kinase, domain 1"/>
    <property type="match status" value="2"/>
</dbReference>
<evidence type="ECO:0000256" key="5">
    <source>
        <dbReference type="ARBA" id="ARBA00022777"/>
    </source>
</evidence>
<feature type="binding site" evidence="7">
    <location>
        <position position="1206"/>
    </location>
    <ligand>
        <name>ATP</name>
        <dbReference type="ChEBI" id="CHEBI:30616"/>
    </ligand>
</feature>
<name>A0A8T0G3Q5_CERPU</name>
<dbReference type="GO" id="GO:0004674">
    <property type="term" value="F:protein serine/threonine kinase activity"/>
    <property type="evidence" value="ECO:0007669"/>
    <property type="project" value="UniProtKB-KW"/>
</dbReference>
<feature type="compositionally biased region" description="Polar residues" evidence="8">
    <location>
        <begin position="595"/>
        <end position="618"/>
    </location>
</feature>
<dbReference type="Proteomes" id="UP000822688">
    <property type="component" value="Chromosome 12"/>
</dbReference>
<evidence type="ECO:0000256" key="4">
    <source>
        <dbReference type="ARBA" id="ARBA00022741"/>
    </source>
</evidence>
<feature type="region of interest" description="Disordered" evidence="8">
    <location>
        <begin position="1057"/>
        <end position="1094"/>
    </location>
</feature>
<feature type="domain" description="Protein kinase" evidence="9">
    <location>
        <begin position="1178"/>
        <end position="1467"/>
    </location>
</feature>
<dbReference type="InterPro" id="IPR017441">
    <property type="entry name" value="Protein_kinase_ATP_BS"/>
</dbReference>
<dbReference type="InterPro" id="IPR006502">
    <property type="entry name" value="PDDEXK-like"/>
</dbReference>
<feature type="region of interest" description="Disordered" evidence="8">
    <location>
        <begin position="1466"/>
        <end position="1487"/>
    </location>
</feature>
<evidence type="ECO:0000256" key="7">
    <source>
        <dbReference type="PROSITE-ProRule" id="PRU10141"/>
    </source>
</evidence>
<sequence>MASSTGYNDAGSSGDAISFQLQSIDLPSRLLIGKGLSGVVYETIWKGERFARKDFVDVLSDVFLQEAAVLVGMKDHENIVKTYGWTVDKRSCSLVLEYMDDDLLSLLKKIMESKHYPAGVGFSDQSSAATSTQPFDLPELLDILLQLARGMESLHKQGIAHGDLKTKNILVTHVNDGQKLVKVTDFGLIQTKRNSESNVSRQVRKLDIVKWKAPEYLDTLFRQLNVSNDEVETSSDWSSGSESEETSAPPVVEFNVFAADVYSFAVTCSQILTGKDPYPNPDWKDLRNKILSGLRPNLPDACPILLRNLLILCWGTRPSDRPTFSKIHEWLEVHRDELLARGAMRECDFDNHSTSLGGEPSEILQDLVKNVNETEQMLLGEVNKAIAVASDVVAAKSGVSTCLRRQVMKHLRASGHNAAICKSWWEHMGDVPDGEYEYIDVVFMGMTGRSYRIIIDIDFRRCFEIARPSSSYKGVLQVLPVVFVGKADRLLQIVNIMSNAMKLSFKTSGLPLPPWRKPESIRAKWFSSSKRTTDDTVHRGDMANNISQISVRRGAHSSSTPDKRSKQNNDLQQPIETDNERPTSQSSDQKRPVQASGSISRTNPTFQISNPTPQTPTRNMPGLKTLSDLDALIFVIKDYTTVVISVEEISLFNAANLEAVRFRFPRTFYFSENLEEKVLRKQHAERLKVLRAIVAPAATGSSTLTTVSFIPGEVDHVETSLLPVLRECWRKELSEFCATLHQNPNLRNLHISTKLSEGEGFNIDQLLNSSLEEISLPELREQGWRDLALGLATNRTLRVLTLIWDAEGMETFVQTRVSAEYEISDLTWSMCNRTLETLVIACPSEFDLQADSESLASMLLKVSCVSTFVFEYYPLEPAAKLTRLANCVRQALMDSRNVQALHLHIPFHAKDIGLILKPLLRGEDNSSPANTTLTSLVLVPDRWTKADLDAVGNMLRSNNTITQFGIRHLNPKKKLSVWNCLQHIRKSHIVEFLGRLCENSTLRTLSLRGWSVIDGKDVLNAVLGLLRIQKALDIDLIGTGLAAKNMLEHVDAQLQKNRASEVRHGSARCGSRAGSSAHHPSPSETRGSHHAMAQAHHHGSVYVTGGSSVTSASGSRSRLFTQETVISEHNEDSHPSPGLSTSTSLDKRHPDRPRERRSSPQPMYFAPFTYSQLVEATVKFQTSLGEGGFGVVYEGELPNGTKIAVKDLKLSNMSVADRERIQRSFEAEVQTLGLIHHVNLVRLLGYCTENDYHMLVYEFMANSSLDKWIFGDDPQRVLDWETRKRIAIGIARGLEYLHVGCSQAVIHLDVKPQNILLDDNLNPKLADFGIAKLLEMGEPLVTITLAQGTRAYMAPEIHQLGAVSSKTDVYSFGILLFEIIRGKRNGRELDDQDSKRFFPSWAREKFRRGRYLDAVHELKASLPLVPGFQIEEAKNLLCIAIACIHDDMDKRPDMKSVLLMLEGEKSVPSPPARIRDSISSNSHVRPR</sequence>
<dbReference type="SUPFAM" id="SSF52047">
    <property type="entry name" value="RNI-like"/>
    <property type="match status" value="1"/>
</dbReference>
<evidence type="ECO:0000313" key="11">
    <source>
        <dbReference type="Proteomes" id="UP000822688"/>
    </source>
</evidence>
<feature type="domain" description="Protein kinase" evidence="9">
    <location>
        <begin position="26"/>
        <end position="331"/>
    </location>
</feature>
<dbReference type="InterPro" id="IPR000719">
    <property type="entry name" value="Prot_kinase_dom"/>
</dbReference>
<dbReference type="PANTHER" id="PTHR47976">
    <property type="entry name" value="G-TYPE LECTIN S-RECEPTOR-LIKE SERINE/THREONINE-PROTEIN KINASE SD2-5"/>
    <property type="match status" value="1"/>
</dbReference>
<keyword evidence="5" id="KW-0418">Kinase</keyword>
<dbReference type="CDD" id="cd14066">
    <property type="entry name" value="STKc_IRAK"/>
    <property type="match status" value="1"/>
</dbReference>
<accession>A0A8T0G3Q5</accession>
<dbReference type="SMART" id="SM00220">
    <property type="entry name" value="S_TKc"/>
    <property type="match status" value="2"/>
</dbReference>
<dbReference type="FunFam" id="1.10.510.10:FF:000537">
    <property type="entry name" value="Putative receptor-like protein kinase"/>
    <property type="match status" value="1"/>
</dbReference>
<keyword evidence="1" id="KW-0723">Serine/threonine-protein kinase</keyword>
<feature type="compositionally biased region" description="Basic and acidic residues" evidence="8">
    <location>
        <begin position="1145"/>
        <end position="1158"/>
    </location>
</feature>
<dbReference type="InterPro" id="IPR008271">
    <property type="entry name" value="Ser/Thr_kinase_AS"/>
</dbReference>
<dbReference type="FunFam" id="3.30.200.20:FF:000178">
    <property type="entry name" value="serine/threonine-protein kinase PBS1-like"/>
    <property type="match status" value="1"/>
</dbReference>
<protein>
    <recommendedName>
        <fullName evidence="9">Protein kinase domain-containing protein</fullName>
    </recommendedName>
</protein>
<feature type="compositionally biased region" description="Basic and acidic residues" evidence="8">
    <location>
        <begin position="531"/>
        <end position="541"/>
    </location>
</feature>
<feature type="binding site" evidence="7">
    <location>
        <position position="53"/>
    </location>
    <ligand>
        <name>ATP</name>
        <dbReference type="ChEBI" id="CHEBI:30616"/>
    </ligand>
</feature>
<feature type="compositionally biased region" description="Polar residues" evidence="8">
    <location>
        <begin position="1477"/>
        <end position="1487"/>
    </location>
</feature>
<dbReference type="InterPro" id="IPR001245">
    <property type="entry name" value="Ser-Thr/Tyr_kinase_cat_dom"/>
</dbReference>
<keyword evidence="4 7" id="KW-0547">Nucleotide-binding</keyword>
<feature type="compositionally biased region" description="Low complexity" evidence="8">
    <location>
        <begin position="1067"/>
        <end position="1078"/>
    </location>
</feature>
<feature type="compositionally biased region" description="Polar residues" evidence="8">
    <location>
        <begin position="544"/>
        <end position="560"/>
    </location>
</feature>
<dbReference type="InterPro" id="IPR011009">
    <property type="entry name" value="Kinase-like_dom_sf"/>
</dbReference>
<dbReference type="Pfam" id="PF07714">
    <property type="entry name" value="PK_Tyr_Ser-Thr"/>
    <property type="match status" value="2"/>
</dbReference>
<keyword evidence="3" id="KW-0732">Signal</keyword>
<organism evidence="10 11">
    <name type="scientific">Ceratodon purpureus</name>
    <name type="common">Fire moss</name>
    <name type="synonym">Dicranum purpureum</name>
    <dbReference type="NCBI Taxonomy" id="3225"/>
    <lineage>
        <taxon>Eukaryota</taxon>
        <taxon>Viridiplantae</taxon>
        <taxon>Streptophyta</taxon>
        <taxon>Embryophyta</taxon>
        <taxon>Bryophyta</taxon>
        <taxon>Bryophytina</taxon>
        <taxon>Bryopsida</taxon>
        <taxon>Dicranidae</taxon>
        <taxon>Pseudoditrichales</taxon>
        <taxon>Ditrichaceae</taxon>
        <taxon>Ceratodon</taxon>
    </lineage>
</organism>
<dbReference type="InterPro" id="IPR051343">
    <property type="entry name" value="G-type_lectin_kinases/EP1-like"/>
</dbReference>
<evidence type="ECO:0000256" key="1">
    <source>
        <dbReference type="ARBA" id="ARBA00022527"/>
    </source>
</evidence>
<evidence type="ECO:0000256" key="6">
    <source>
        <dbReference type="ARBA" id="ARBA00022840"/>
    </source>
</evidence>
<gene>
    <name evidence="10" type="ORF">KC19_12G019800</name>
</gene>
<reference evidence="10" key="1">
    <citation type="submission" date="2020-06" db="EMBL/GenBank/DDBJ databases">
        <title>WGS assembly of Ceratodon purpureus strain R40.</title>
        <authorList>
            <person name="Carey S.B."/>
            <person name="Jenkins J."/>
            <person name="Shu S."/>
            <person name="Lovell J.T."/>
            <person name="Sreedasyam A."/>
            <person name="Maumus F."/>
            <person name="Tiley G.P."/>
            <person name="Fernandez-Pozo N."/>
            <person name="Barry K."/>
            <person name="Chen C."/>
            <person name="Wang M."/>
            <person name="Lipzen A."/>
            <person name="Daum C."/>
            <person name="Saski C.A."/>
            <person name="Payton A.C."/>
            <person name="Mcbreen J.C."/>
            <person name="Conrad R.E."/>
            <person name="Kollar L.M."/>
            <person name="Olsson S."/>
            <person name="Huttunen S."/>
            <person name="Landis J.B."/>
            <person name="Wickett N.J."/>
            <person name="Johnson M.G."/>
            <person name="Rensing S.A."/>
            <person name="Grimwood J."/>
            <person name="Schmutz J."/>
            <person name="Mcdaniel S.F."/>
        </authorList>
    </citation>
    <scope>NUCLEOTIDE SEQUENCE</scope>
    <source>
        <strain evidence="10">R40</strain>
    </source>
</reference>
<proteinExistence type="predicted"/>
<evidence type="ECO:0000256" key="3">
    <source>
        <dbReference type="ARBA" id="ARBA00022729"/>
    </source>
</evidence>
<evidence type="ECO:0000259" key="9">
    <source>
        <dbReference type="PROSITE" id="PS50011"/>
    </source>
</evidence>
<dbReference type="GO" id="GO:0005524">
    <property type="term" value="F:ATP binding"/>
    <property type="evidence" value="ECO:0007669"/>
    <property type="project" value="UniProtKB-UniRule"/>
</dbReference>
<dbReference type="PROSITE" id="PS00107">
    <property type="entry name" value="PROTEIN_KINASE_ATP"/>
    <property type="match status" value="2"/>
</dbReference>
<dbReference type="EMBL" id="CM026433">
    <property type="protein sequence ID" value="KAG0553551.1"/>
    <property type="molecule type" value="Genomic_DNA"/>
</dbReference>
<keyword evidence="11" id="KW-1185">Reference proteome</keyword>
<evidence type="ECO:0000256" key="8">
    <source>
        <dbReference type="SAM" id="MobiDB-lite"/>
    </source>
</evidence>
<dbReference type="SUPFAM" id="SSF56112">
    <property type="entry name" value="Protein kinase-like (PK-like)"/>
    <property type="match status" value="2"/>
</dbReference>
<evidence type="ECO:0000313" key="10">
    <source>
        <dbReference type="EMBL" id="KAG0553551.1"/>
    </source>
</evidence>
<dbReference type="Pfam" id="PF04720">
    <property type="entry name" value="PDDEXK_6"/>
    <property type="match status" value="1"/>
</dbReference>
<feature type="region of interest" description="Disordered" evidence="8">
    <location>
        <begin position="526"/>
        <end position="622"/>
    </location>
</feature>
<dbReference type="Pfam" id="PF00069">
    <property type="entry name" value="Pkinase"/>
    <property type="match status" value="1"/>
</dbReference>
<feature type="compositionally biased region" description="Polar residues" evidence="8">
    <location>
        <begin position="568"/>
        <end position="587"/>
    </location>
</feature>
<dbReference type="Gene3D" id="1.10.510.10">
    <property type="entry name" value="Transferase(Phosphotransferase) domain 1"/>
    <property type="match status" value="2"/>
</dbReference>
<dbReference type="NCBIfam" id="TIGR01615">
    <property type="entry name" value="A_thal_3542"/>
    <property type="match status" value="1"/>
</dbReference>
<keyword evidence="6 7" id="KW-0067">ATP-binding</keyword>
<dbReference type="PROSITE" id="PS00108">
    <property type="entry name" value="PROTEIN_KINASE_ST"/>
    <property type="match status" value="2"/>
</dbReference>
<comment type="caution">
    <text evidence="10">The sequence shown here is derived from an EMBL/GenBank/DDBJ whole genome shotgun (WGS) entry which is preliminary data.</text>
</comment>
<feature type="region of interest" description="Disordered" evidence="8">
    <location>
        <begin position="1127"/>
        <end position="1162"/>
    </location>
</feature>
<evidence type="ECO:0000256" key="2">
    <source>
        <dbReference type="ARBA" id="ARBA00022679"/>
    </source>
</evidence>